<sequence length="1687" mass="191445">MDQGDTVERMAAAFSIDDEDEEGLIFDNVAEDSSEIDDRWLLVGTFLTNRAIDFQAMQNKIATLWQPGRGLYVKELEPNLFLFQFYHEVDIERVIEGSPWTFDRAPLIFERVKQGENPRQVVLSHLELWVQLHNMVTGFMSERIIQGIGNYIGRFVKSDPNNFLGVWRDYLRIRVKIRVDKPLKKKKKLEIQGGPVCHVSFKYEDLPTFCYICGILGHTERFCERFFDTPRDQIVKSYDEELRAVPRRRRYADGSKWLKSGLAMKTGIPAARVFTSNSSGGSSSQGTRGADHHQIPIAKNPGDSLLPNNSVNFDKNQYGELRGARHLGKEKSLEIRELNGEEGELAPGENNSNEGLTFVDNKRRRMGLVDGSGPVNEEDLEVTNRAHEDIIYAEMDVVCDSGKVAVGSSGVFSVDSIGLSGGVAFLWKNKDDGMLLGYNKNHIDLVIHSTQFGNWRLTGVYGEPNRSRRHETWALLRTLARQSDLPWCVIGDVNNVVRQEDKRGGRPYPQGLISGFNTALQQCDLVDIEIHGHPFTWEKGRGSNNWVEVRLDRALASSTWHQIFPTASLTNLDYSTSDHTPIFLEPKPQINVTPIRRFRFENSWLKEPLCVEIVRDCWEEGHDRSFSEKLLLCAEKLSSWGKEITGTLNHRIKRLKADLKRLNHGRDEASIQNYKEAKENLFKALDQRECYWKQRAKQFWLKEGDQNSNYFHKAASTRKSNNMISTLRDEHGNWVSWENGLPQVVANYFNVLFTSSNTSCQEIIDYVPNVVPDWMNLELGQPIVEEEVKKAVFQMHPDKSPGPDGMTPAFYQKCWPIVKHDVIHCVRKFFEQGIFDNGCGNANVVLIPKKKNPEVMVDLRPIALCNVLYKIITKVMVNRMKPFMDVVVSENQSKEGYMALKLDMSKAYDRVEWGFLEAMLRKMGFMENWVQLLMRCVKSASYKFVHGNFEVGPIAPSRGIRQGDPLSPYLFILCAEGLTALLRKYEQRGLIHGCKVANGAPRISHMLFADDSYLYCKANEVEARRIKEILYKFELASGQKVNFAKSSIFFSSNVEDNLRNVLCTSLAMGIAPAGSLYLGLPSSMSRNKTAALGYLKERIRKKLQGWSAKFISRAGKEVLIKAVAQSLPSYAMNVFMIPTKITTEMESLMARYWWKSSASSNSGIHWMSWKRLCHHKTKGGMGFRNLRDFNMALLGKQGWRLCVNTNSLVARIFKARYYPNGSFLTASLGSNPSYVWRSILEAQKLVVSGVRWTVGNGRNIRVLGEPWLPDNVNPMVISTHPSLSNAKVENLLSIDGREWDIEILNDLFELRDRELILKIPLQPSSTMDCLTWSLENSGLYTVRSAYNQLQILNGVAELEETVVSKFWKLFWCLKVPPKMKNLVWRACMDCLPTMVQLRSKHVDVSTLCPVCSSAEETIFHALVECPTAAICWKRTGIGTVLHQNFNFLVWCMEAFQQVDKAGKETVVAVCWALWNARNDKVWQGKSVGADGIVSSAKNFLNHWQNAQKTVIETTFSGLIPGDAAEHWFAPIDGRVKVNVDAALFSNPHQVGIGLVARDSRGFLIEGCTKTFQGNFPPTTAEAMGIREALSWIKTRQWMNVDIESDCLTVIQALRSPIEMISMFGQIVKASKDMLKDSNNVFIYFVRRSANMVAHNFARASILYPDCSFSLESVPTDLLPSLVTEMMI</sequence>
<dbReference type="PANTHER" id="PTHR33116">
    <property type="entry name" value="REVERSE TRANSCRIPTASE ZINC-BINDING DOMAIN-CONTAINING PROTEIN-RELATED-RELATED"/>
    <property type="match status" value="1"/>
</dbReference>
<evidence type="ECO:0000313" key="3">
    <source>
        <dbReference type="EnsemblPlants" id="cds.evm.model.09.463"/>
    </source>
</evidence>
<dbReference type="Gramene" id="evm.model.09.463">
    <property type="protein sequence ID" value="cds.evm.model.09.463"/>
    <property type="gene ID" value="evm.TU.09.463"/>
</dbReference>
<dbReference type="InterPro" id="IPR036691">
    <property type="entry name" value="Endo/exonu/phosph_ase_sf"/>
</dbReference>
<dbReference type="Pfam" id="PF00078">
    <property type="entry name" value="RVT_1"/>
    <property type="match status" value="1"/>
</dbReference>
<dbReference type="EMBL" id="UZAU01000723">
    <property type="status" value="NOT_ANNOTATED_CDS"/>
    <property type="molecule type" value="Genomic_DNA"/>
</dbReference>
<keyword evidence="4" id="KW-1185">Reference proteome</keyword>
<dbReference type="CDD" id="cd01650">
    <property type="entry name" value="RT_nLTR_like"/>
    <property type="match status" value="1"/>
</dbReference>
<evidence type="ECO:0000259" key="2">
    <source>
        <dbReference type="PROSITE" id="PS50878"/>
    </source>
</evidence>
<dbReference type="InterPro" id="IPR026960">
    <property type="entry name" value="RVT-Znf"/>
</dbReference>
<dbReference type="Gene3D" id="3.30.420.10">
    <property type="entry name" value="Ribonuclease H-like superfamily/Ribonuclease H"/>
    <property type="match status" value="1"/>
</dbReference>
<accession>A0A803QGC0</accession>
<dbReference type="SUPFAM" id="SSF56219">
    <property type="entry name" value="DNase I-like"/>
    <property type="match status" value="1"/>
</dbReference>
<dbReference type="InterPro" id="IPR043502">
    <property type="entry name" value="DNA/RNA_pol_sf"/>
</dbReference>
<dbReference type="SUPFAM" id="SSF56672">
    <property type="entry name" value="DNA/RNA polymerases"/>
    <property type="match status" value="1"/>
</dbReference>
<dbReference type="PANTHER" id="PTHR33116:SF86">
    <property type="entry name" value="REVERSE TRANSCRIPTASE DOMAIN-CONTAINING PROTEIN"/>
    <property type="match status" value="1"/>
</dbReference>
<reference evidence="3" key="2">
    <citation type="submission" date="2021-03" db="UniProtKB">
        <authorList>
            <consortium name="EnsemblPlants"/>
        </authorList>
    </citation>
    <scope>IDENTIFICATION</scope>
</reference>
<dbReference type="InterPro" id="IPR025558">
    <property type="entry name" value="DUF4283"/>
</dbReference>
<dbReference type="Gene3D" id="3.60.10.10">
    <property type="entry name" value="Endonuclease/exonuclease/phosphatase"/>
    <property type="match status" value="1"/>
</dbReference>
<reference evidence="3" key="1">
    <citation type="submission" date="2018-11" db="EMBL/GenBank/DDBJ databases">
        <authorList>
            <person name="Grassa J C."/>
        </authorList>
    </citation>
    <scope>NUCLEOTIDE SEQUENCE [LARGE SCALE GENOMIC DNA]</scope>
</reference>
<dbReference type="EnsemblPlants" id="evm.model.09.463">
    <property type="protein sequence ID" value="cds.evm.model.09.463"/>
    <property type="gene ID" value="evm.TU.09.463"/>
</dbReference>
<proteinExistence type="predicted"/>
<dbReference type="InterPro" id="IPR002156">
    <property type="entry name" value="RNaseH_domain"/>
</dbReference>
<dbReference type="GO" id="GO:0003676">
    <property type="term" value="F:nucleic acid binding"/>
    <property type="evidence" value="ECO:0007669"/>
    <property type="project" value="InterPro"/>
</dbReference>
<evidence type="ECO:0000256" key="1">
    <source>
        <dbReference type="SAM" id="MobiDB-lite"/>
    </source>
</evidence>
<dbReference type="PROSITE" id="PS50878">
    <property type="entry name" value="RT_POL"/>
    <property type="match status" value="1"/>
</dbReference>
<dbReference type="Proteomes" id="UP000596661">
    <property type="component" value="Chromosome 9"/>
</dbReference>
<dbReference type="SUPFAM" id="SSF53098">
    <property type="entry name" value="Ribonuclease H-like"/>
    <property type="match status" value="1"/>
</dbReference>
<feature type="compositionally biased region" description="Low complexity" evidence="1">
    <location>
        <begin position="276"/>
        <end position="286"/>
    </location>
</feature>
<name>A0A803QGC0_CANSA</name>
<feature type="domain" description="Reverse transcriptase" evidence="2">
    <location>
        <begin position="828"/>
        <end position="1082"/>
    </location>
</feature>
<dbReference type="GO" id="GO:0004523">
    <property type="term" value="F:RNA-DNA hybrid ribonuclease activity"/>
    <property type="evidence" value="ECO:0007669"/>
    <property type="project" value="InterPro"/>
</dbReference>
<dbReference type="InterPro" id="IPR012337">
    <property type="entry name" value="RNaseH-like_sf"/>
</dbReference>
<dbReference type="Pfam" id="PF13456">
    <property type="entry name" value="RVT_3"/>
    <property type="match status" value="1"/>
</dbReference>
<evidence type="ECO:0000313" key="4">
    <source>
        <dbReference type="Proteomes" id="UP000596661"/>
    </source>
</evidence>
<dbReference type="CDD" id="cd06222">
    <property type="entry name" value="RNase_H_like"/>
    <property type="match status" value="1"/>
</dbReference>
<feature type="region of interest" description="Disordered" evidence="1">
    <location>
        <begin position="273"/>
        <end position="311"/>
    </location>
</feature>
<dbReference type="Pfam" id="PF14392">
    <property type="entry name" value="zf-CCHC_4"/>
    <property type="match status" value="1"/>
</dbReference>
<dbReference type="InterPro" id="IPR000477">
    <property type="entry name" value="RT_dom"/>
</dbReference>
<organism evidence="3 4">
    <name type="scientific">Cannabis sativa</name>
    <name type="common">Hemp</name>
    <name type="synonym">Marijuana</name>
    <dbReference type="NCBI Taxonomy" id="3483"/>
    <lineage>
        <taxon>Eukaryota</taxon>
        <taxon>Viridiplantae</taxon>
        <taxon>Streptophyta</taxon>
        <taxon>Embryophyta</taxon>
        <taxon>Tracheophyta</taxon>
        <taxon>Spermatophyta</taxon>
        <taxon>Magnoliopsida</taxon>
        <taxon>eudicotyledons</taxon>
        <taxon>Gunneridae</taxon>
        <taxon>Pentapetalae</taxon>
        <taxon>rosids</taxon>
        <taxon>fabids</taxon>
        <taxon>Rosales</taxon>
        <taxon>Cannabaceae</taxon>
        <taxon>Cannabis</taxon>
    </lineage>
</organism>
<protein>
    <recommendedName>
        <fullName evidence="2">Reverse transcriptase domain-containing protein</fullName>
    </recommendedName>
</protein>
<dbReference type="InterPro" id="IPR036397">
    <property type="entry name" value="RNaseH_sf"/>
</dbReference>
<dbReference type="Pfam" id="PF14111">
    <property type="entry name" value="DUF4283"/>
    <property type="match status" value="1"/>
</dbReference>
<dbReference type="InterPro" id="IPR044730">
    <property type="entry name" value="RNase_H-like_dom_plant"/>
</dbReference>
<dbReference type="InterPro" id="IPR025836">
    <property type="entry name" value="Zn_knuckle_CX2CX4HX4C"/>
</dbReference>
<dbReference type="Pfam" id="PF13966">
    <property type="entry name" value="zf-RVT"/>
    <property type="match status" value="1"/>
</dbReference>